<dbReference type="AlphaFoldDB" id="A0A6L2PCK9"/>
<accession>A0A6L2PCK9</accession>
<organism evidence="1 2">
    <name type="scientific">Coptotermes formosanus</name>
    <name type="common">Formosan subterranean termite</name>
    <dbReference type="NCBI Taxonomy" id="36987"/>
    <lineage>
        <taxon>Eukaryota</taxon>
        <taxon>Metazoa</taxon>
        <taxon>Ecdysozoa</taxon>
        <taxon>Arthropoda</taxon>
        <taxon>Hexapoda</taxon>
        <taxon>Insecta</taxon>
        <taxon>Pterygota</taxon>
        <taxon>Neoptera</taxon>
        <taxon>Polyneoptera</taxon>
        <taxon>Dictyoptera</taxon>
        <taxon>Blattodea</taxon>
        <taxon>Blattoidea</taxon>
        <taxon>Termitoidae</taxon>
        <taxon>Rhinotermitidae</taxon>
        <taxon>Coptotermes</taxon>
    </lineage>
</organism>
<dbReference type="InParanoid" id="A0A6L2PCK9"/>
<keyword evidence="2" id="KW-1185">Reference proteome</keyword>
<evidence type="ECO:0000313" key="1">
    <source>
        <dbReference type="EMBL" id="GFG30264.1"/>
    </source>
</evidence>
<proteinExistence type="predicted"/>
<evidence type="ECO:0000313" key="2">
    <source>
        <dbReference type="Proteomes" id="UP000502823"/>
    </source>
</evidence>
<reference evidence="2" key="1">
    <citation type="submission" date="2020-01" db="EMBL/GenBank/DDBJ databases">
        <title>Draft genome sequence of the Termite Coptotermes fromosanus.</title>
        <authorList>
            <person name="Itakura S."/>
            <person name="Yosikawa Y."/>
            <person name="Umezawa K."/>
        </authorList>
    </citation>
    <scope>NUCLEOTIDE SEQUENCE [LARGE SCALE GENOMIC DNA]</scope>
</reference>
<gene>
    <name evidence="1" type="ORF">Cfor_11808</name>
</gene>
<dbReference type="EMBL" id="BLKM01000205">
    <property type="protein sequence ID" value="GFG30264.1"/>
    <property type="molecule type" value="Genomic_DNA"/>
</dbReference>
<sequence>MATLSRDMCGSEPFLQCDRTSHNSDQVHVKVMNSIPHIDKSEDNTFQCLVTVHREMSQ</sequence>
<name>A0A6L2PCK9_COPFO</name>
<protein>
    <submittedName>
        <fullName evidence="1">Uncharacterized protein</fullName>
    </submittedName>
</protein>
<dbReference type="Proteomes" id="UP000502823">
    <property type="component" value="Unassembled WGS sequence"/>
</dbReference>
<comment type="caution">
    <text evidence="1">The sequence shown here is derived from an EMBL/GenBank/DDBJ whole genome shotgun (WGS) entry which is preliminary data.</text>
</comment>